<comment type="caution">
    <text evidence="2">The sequence shown here is derived from an EMBL/GenBank/DDBJ whole genome shotgun (WGS) entry which is preliminary data.</text>
</comment>
<proteinExistence type="predicted"/>
<dbReference type="Proteomes" id="UP000029264">
    <property type="component" value="Unassembled WGS sequence"/>
</dbReference>
<keyword evidence="3" id="KW-1185">Reference proteome</keyword>
<dbReference type="eggNOG" id="ENOG5033IKZ">
    <property type="taxonomic scope" value="Bacteria"/>
</dbReference>
<reference evidence="2 3" key="1">
    <citation type="submission" date="2014-06" db="EMBL/GenBank/DDBJ databases">
        <title>Shewanella sp. YQH10.</title>
        <authorList>
            <person name="Liu Y."/>
            <person name="Zeng R."/>
        </authorList>
    </citation>
    <scope>NUCLEOTIDE SEQUENCE [LARGE SCALE GENOMIC DNA]</scope>
    <source>
        <strain evidence="2 3">YQH10</strain>
    </source>
</reference>
<accession>A0A094JEW7</accession>
<dbReference type="EMBL" id="JPEO01000004">
    <property type="protein sequence ID" value="KFZ37762.1"/>
    <property type="molecule type" value="Genomic_DNA"/>
</dbReference>
<dbReference type="OrthoDB" id="5957285at2"/>
<name>A0A094JEW7_9GAMM</name>
<dbReference type="AlphaFoldDB" id="A0A094JEW7"/>
<evidence type="ECO:0000313" key="2">
    <source>
        <dbReference type="EMBL" id="KFZ37762.1"/>
    </source>
</evidence>
<protein>
    <submittedName>
        <fullName evidence="2">Uncharacterized protein</fullName>
    </submittedName>
</protein>
<dbReference type="STRING" id="1515746.HR45_07850"/>
<feature type="signal peptide" evidence="1">
    <location>
        <begin position="1"/>
        <end position="24"/>
    </location>
</feature>
<evidence type="ECO:0000313" key="3">
    <source>
        <dbReference type="Proteomes" id="UP000029264"/>
    </source>
</evidence>
<dbReference type="RefSeq" id="WP_156104036.1">
    <property type="nucleotide sequence ID" value="NZ_JPEO01000004.1"/>
</dbReference>
<evidence type="ECO:0000256" key="1">
    <source>
        <dbReference type="SAM" id="SignalP"/>
    </source>
</evidence>
<dbReference type="PROSITE" id="PS51257">
    <property type="entry name" value="PROKAR_LIPOPROTEIN"/>
    <property type="match status" value="1"/>
</dbReference>
<organism evidence="2 3">
    <name type="scientific">Shewanella mangrovi</name>
    <dbReference type="NCBI Taxonomy" id="1515746"/>
    <lineage>
        <taxon>Bacteria</taxon>
        <taxon>Pseudomonadati</taxon>
        <taxon>Pseudomonadota</taxon>
        <taxon>Gammaproteobacteria</taxon>
        <taxon>Alteromonadales</taxon>
        <taxon>Shewanellaceae</taxon>
        <taxon>Shewanella</taxon>
    </lineage>
</organism>
<keyword evidence="1" id="KW-0732">Signal</keyword>
<feature type="chain" id="PRO_5001905185" evidence="1">
    <location>
        <begin position="25"/>
        <end position="181"/>
    </location>
</feature>
<sequence length="181" mass="20437">MNTITKLVCSVIGLWILSCSPLKAQPLQLQAADVIAMTQQLEQRPLAQEADGLRQQLFDWTRESDAVMINVCDILGPIPSREHLPYANELLVQSFFGNAAFQLQHPNSKNDQFKTQLAGVSSMLRAYANIIKQDKQAHIPEYDHWLQLLQSGKLAAELRPEIAQKCMKQDDTQSNQFAFND</sequence>
<gene>
    <name evidence="2" type="ORF">HR45_07850</name>
</gene>